<dbReference type="Pfam" id="PF01177">
    <property type="entry name" value="Asp_Glu_race"/>
    <property type="match status" value="1"/>
</dbReference>
<evidence type="ECO:0008006" key="4">
    <source>
        <dbReference type="Google" id="ProtNLM"/>
    </source>
</evidence>
<name>A0A9X8WNJ5_9BACI</name>
<reference evidence="2 3" key="1">
    <citation type="submission" date="2017-01" db="EMBL/GenBank/DDBJ databases">
        <authorList>
            <person name="Varghese N."/>
            <person name="Submissions S."/>
        </authorList>
    </citation>
    <scope>NUCLEOTIDE SEQUENCE [LARGE SCALE GENOMIC DNA]</scope>
    <source>
        <strain evidence="2 3">RUG2-6</strain>
    </source>
</reference>
<evidence type="ECO:0000256" key="1">
    <source>
        <dbReference type="ARBA" id="ARBA00038414"/>
    </source>
</evidence>
<evidence type="ECO:0000313" key="2">
    <source>
        <dbReference type="EMBL" id="SIS13511.1"/>
    </source>
</evidence>
<dbReference type="InterPro" id="IPR053714">
    <property type="entry name" value="Iso_Racemase_Enz_sf"/>
</dbReference>
<evidence type="ECO:0000313" key="3">
    <source>
        <dbReference type="Proteomes" id="UP000185829"/>
    </source>
</evidence>
<gene>
    <name evidence="2" type="ORF">SAMN05878482_11812</name>
</gene>
<dbReference type="AlphaFoldDB" id="A0A9X8WNJ5"/>
<dbReference type="Proteomes" id="UP000185829">
    <property type="component" value="Unassembled WGS sequence"/>
</dbReference>
<protein>
    <recommendedName>
        <fullName evidence="4">Asp/Glu/hydantoin racemase</fullName>
    </recommendedName>
</protein>
<dbReference type="GO" id="GO:0047661">
    <property type="term" value="F:amino-acid racemase activity"/>
    <property type="evidence" value="ECO:0007669"/>
    <property type="project" value="InterPro"/>
</dbReference>
<organism evidence="2 3">
    <name type="scientific">Peribacillus simplex</name>
    <dbReference type="NCBI Taxonomy" id="1478"/>
    <lineage>
        <taxon>Bacteria</taxon>
        <taxon>Bacillati</taxon>
        <taxon>Bacillota</taxon>
        <taxon>Bacilli</taxon>
        <taxon>Bacillales</taxon>
        <taxon>Bacillaceae</taxon>
        <taxon>Peribacillus</taxon>
    </lineage>
</organism>
<dbReference type="EMBL" id="FTMX01000018">
    <property type="protein sequence ID" value="SIS13511.1"/>
    <property type="molecule type" value="Genomic_DNA"/>
</dbReference>
<proteinExistence type="inferred from homology"/>
<accession>A0A9X8WNJ5</accession>
<dbReference type="Gene3D" id="3.40.50.12500">
    <property type="match status" value="1"/>
</dbReference>
<comment type="similarity">
    <text evidence="1">Belongs to the HyuE racemase family.</text>
</comment>
<dbReference type="RefSeq" id="WP_081395837.1">
    <property type="nucleotide sequence ID" value="NZ_FTMX01000018.1"/>
</dbReference>
<sequence length="231" mass="25487">MSRQDYRIGLIHATMNSVQPILDAFQVHAPQVTLVNFMDESLIFELNETGIVTKGMARRLLNLVEKAVMSGVDGILLTCSSFTPVVAEISHLFDLPMLSADLSMLEKAVGMGTRIGVIATVEAAGPTTTTILKKISSKRQKDVSIETVIIPEAFKALQNGDRTKHDELIHRKVQELTIDCDVILFAQFSMARALETLDITTTDIPILTSPEISVKSIIDEISKREIVYDKC</sequence>
<dbReference type="InterPro" id="IPR015942">
    <property type="entry name" value="Asp/Glu/hydantoin_racemase"/>
</dbReference>
<comment type="caution">
    <text evidence="2">The sequence shown here is derived from an EMBL/GenBank/DDBJ whole genome shotgun (WGS) entry which is preliminary data.</text>
</comment>